<reference evidence="2 3" key="1">
    <citation type="submission" date="2020-05" db="EMBL/GenBank/DDBJ databases">
        <title>Draft genome sequence of Mycobacterium hippocampi DL, isolated from European seabass, Dicentrarchus labrax, reared in fish farms.</title>
        <authorList>
            <person name="Stathopoulou P."/>
            <person name="Asimakis E."/>
            <person name="Tzokas K."/>
            <person name="Batargias C."/>
            <person name="Tsiamis G."/>
        </authorList>
    </citation>
    <scope>NUCLEOTIDE SEQUENCE [LARGE SCALE GENOMIC DNA]</scope>
    <source>
        <strain evidence="2 3">DL</strain>
    </source>
</reference>
<dbReference type="EMBL" id="JABFYL010000014">
    <property type="protein sequence ID" value="NVN49333.1"/>
    <property type="molecule type" value="Genomic_DNA"/>
</dbReference>
<sequence>MAFAGQSLATTHQHRRARRSKRMPVTSALVVVLALVDSLQRSRRSKKLDHLLAGK</sequence>
<evidence type="ECO:0000313" key="2">
    <source>
        <dbReference type="EMBL" id="NVN49333.1"/>
    </source>
</evidence>
<comment type="caution">
    <text evidence="2">The sequence shown here is derived from an EMBL/GenBank/DDBJ whole genome shotgun (WGS) entry which is preliminary data.</text>
</comment>
<feature type="compositionally biased region" description="Basic residues" evidence="1">
    <location>
        <begin position="12"/>
        <end position="22"/>
    </location>
</feature>
<dbReference type="Proteomes" id="UP000570517">
    <property type="component" value="Unassembled WGS sequence"/>
</dbReference>
<proteinExistence type="predicted"/>
<accession>A0A850PLA7</accession>
<evidence type="ECO:0000256" key="1">
    <source>
        <dbReference type="SAM" id="MobiDB-lite"/>
    </source>
</evidence>
<evidence type="ECO:0000313" key="3">
    <source>
        <dbReference type="Proteomes" id="UP000570517"/>
    </source>
</evidence>
<organism evidence="2 3">
    <name type="scientific">Mycolicibacterium hippocampi</name>
    <dbReference type="NCBI Taxonomy" id="659824"/>
    <lineage>
        <taxon>Bacteria</taxon>
        <taxon>Bacillati</taxon>
        <taxon>Actinomycetota</taxon>
        <taxon>Actinomycetes</taxon>
        <taxon>Mycobacteriales</taxon>
        <taxon>Mycobacteriaceae</taxon>
        <taxon>Mycolicibacterium</taxon>
    </lineage>
</organism>
<keyword evidence="3" id="KW-1185">Reference proteome</keyword>
<dbReference type="AlphaFoldDB" id="A0A850PLA7"/>
<name>A0A850PLA7_9MYCO</name>
<gene>
    <name evidence="2" type="ORF">HLY00_438</name>
</gene>
<protein>
    <submittedName>
        <fullName evidence="2">Uncharacterized protein</fullName>
    </submittedName>
</protein>
<feature type="region of interest" description="Disordered" evidence="1">
    <location>
        <begin position="1"/>
        <end position="22"/>
    </location>
</feature>